<dbReference type="KEGG" id="nst:Nstercoris_01141"/>
<dbReference type="EMBL" id="AP019755">
    <property type="protein sequence ID" value="BBL34890.1"/>
    <property type="molecule type" value="Genomic_DNA"/>
</dbReference>
<feature type="compositionally biased region" description="Acidic residues" evidence="1">
    <location>
        <begin position="172"/>
        <end position="187"/>
    </location>
</feature>
<feature type="region of interest" description="Disordered" evidence="1">
    <location>
        <begin position="168"/>
        <end position="187"/>
    </location>
</feature>
<protein>
    <submittedName>
        <fullName evidence="2">Uncharacterized protein</fullName>
    </submittedName>
</protein>
<proteinExistence type="predicted"/>
<keyword evidence="3" id="KW-1185">Reference proteome</keyword>
<gene>
    <name evidence="2" type="ORF">Nstercoris_01141</name>
</gene>
<evidence type="ECO:0000313" key="3">
    <source>
        <dbReference type="Proteomes" id="UP000316473"/>
    </source>
</evidence>
<evidence type="ECO:0000256" key="1">
    <source>
        <dbReference type="SAM" id="MobiDB-lite"/>
    </source>
</evidence>
<reference evidence="2 3" key="1">
    <citation type="submission" date="2019-06" db="EMBL/GenBank/DDBJ databases">
        <title>Nitrosomonas stercoris KYUHI-S whole genome shotgun sequence.</title>
        <authorList>
            <person name="Nakagawa T."/>
            <person name="Tsuchiya Y."/>
            <person name="Takahashi R."/>
        </authorList>
    </citation>
    <scope>NUCLEOTIDE SEQUENCE [LARGE SCALE GENOMIC DNA]</scope>
    <source>
        <strain evidence="2 3">KYUHI-S</strain>
    </source>
</reference>
<sequence>MRNVIKICRKWWVIGMATLIIFPSMAWCDSGTDRQLLRQRQPVILPQILVGSGLLYFPFYNQPLPIYPDIPGLYPCFPYGSCMMLQPLQKHERRKKHPKPEAIFKHGEPLTDEAMEAWRASLRQAAEPFRTDERQIVPTFREHSLIRSEYQQTGNVLPEFLTDEVEKTDADAAAENDQVDEGTQADE</sequence>
<evidence type="ECO:0000313" key="2">
    <source>
        <dbReference type="EMBL" id="BBL34890.1"/>
    </source>
</evidence>
<dbReference type="Proteomes" id="UP000316473">
    <property type="component" value="Chromosome"/>
</dbReference>
<name>A0A4Y1YL69_9PROT</name>
<organism evidence="2 3">
    <name type="scientific">Nitrosomonas stercoris</name>
    <dbReference type="NCBI Taxonomy" id="1444684"/>
    <lineage>
        <taxon>Bacteria</taxon>
        <taxon>Pseudomonadati</taxon>
        <taxon>Pseudomonadota</taxon>
        <taxon>Betaproteobacteria</taxon>
        <taxon>Nitrosomonadales</taxon>
        <taxon>Nitrosomonadaceae</taxon>
        <taxon>Nitrosomonas</taxon>
    </lineage>
</organism>
<accession>A0A4Y1YL69</accession>
<dbReference type="AlphaFoldDB" id="A0A4Y1YL69"/>